<evidence type="ECO:0000313" key="2">
    <source>
        <dbReference type="EMBL" id="OHA67154.1"/>
    </source>
</evidence>
<keyword evidence="1" id="KW-0472">Membrane</keyword>
<accession>A0A1G2R2P7</accession>
<dbReference type="AlphaFoldDB" id="A0A1G2R2P7"/>
<dbReference type="Gene3D" id="3.30.70.2970">
    <property type="entry name" value="Protein of unknown function (DUF541), domain 2"/>
    <property type="match status" value="1"/>
</dbReference>
<name>A0A1G2R2P7_9BACT</name>
<dbReference type="GO" id="GO:0006974">
    <property type="term" value="P:DNA damage response"/>
    <property type="evidence" value="ECO:0007669"/>
    <property type="project" value="TreeGrafter"/>
</dbReference>
<organism evidence="2 3">
    <name type="scientific">Candidatus Wildermuthbacteria bacterium RIFCSPHIGHO2_02_FULL_47_17</name>
    <dbReference type="NCBI Taxonomy" id="1802452"/>
    <lineage>
        <taxon>Bacteria</taxon>
        <taxon>Candidatus Wildermuthiibacteriota</taxon>
    </lineage>
</organism>
<dbReference type="InterPro" id="IPR052022">
    <property type="entry name" value="26kDa_periplasmic_antigen"/>
</dbReference>
<feature type="transmembrane region" description="Helical" evidence="1">
    <location>
        <begin position="7"/>
        <end position="28"/>
    </location>
</feature>
<keyword evidence="1" id="KW-1133">Transmembrane helix</keyword>
<dbReference type="Pfam" id="PF04402">
    <property type="entry name" value="SIMPL"/>
    <property type="match status" value="1"/>
</dbReference>
<dbReference type="EMBL" id="MHTX01000045">
    <property type="protein sequence ID" value="OHA67154.1"/>
    <property type="molecule type" value="Genomic_DNA"/>
</dbReference>
<sequence length="288" mass="30651">MDQKIQNLIGVVVVIALLGGMAAGFWYVNSFAKTSAPQRSFQVQGEGKVVAVPDVAEINFGVLTEGGKDLSKLQKDNSDKVNSIIEFLKSNGIEAKDIKTSYYNISPRYQSFSCPVSIQGIMPLTEGVESQAFSLPSGTGESKGDEVYPDIRPCPPSAIIGYSINQSLVVKVRNLSKAGEVLSGVVDRGANNVYGPSFTIDDISVLQDQARAEAITKAKAKAEATAAAGGFKLGKLLSINEGYYMPQPFYSTEGFGGGMAMSKEATPPNIEPGSQDVTITVTLVYEIK</sequence>
<dbReference type="InterPro" id="IPR007497">
    <property type="entry name" value="SIMPL/DUF541"/>
</dbReference>
<dbReference type="PANTHER" id="PTHR34387">
    <property type="entry name" value="SLR1258 PROTEIN"/>
    <property type="match status" value="1"/>
</dbReference>
<evidence type="ECO:0008006" key="4">
    <source>
        <dbReference type="Google" id="ProtNLM"/>
    </source>
</evidence>
<evidence type="ECO:0000313" key="3">
    <source>
        <dbReference type="Proteomes" id="UP000179258"/>
    </source>
</evidence>
<comment type="caution">
    <text evidence="2">The sequence shown here is derived from an EMBL/GenBank/DDBJ whole genome shotgun (WGS) entry which is preliminary data.</text>
</comment>
<proteinExistence type="predicted"/>
<evidence type="ECO:0000256" key="1">
    <source>
        <dbReference type="SAM" id="Phobius"/>
    </source>
</evidence>
<dbReference type="Proteomes" id="UP000179258">
    <property type="component" value="Unassembled WGS sequence"/>
</dbReference>
<gene>
    <name evidence="2" type="ORF">A3D59_02700</name>
</gene>
<protein>
    <recommendedName>
        <fullName evidence="4">SIMPL domain-containing protein</fullName>
    </recommendedName>
</protein>
<dbReference type="PANTHER" id="PTHR34387:SF1">
    <property type="entry name" value="PERIPLASMIC IMMUNOGENIC PROTEIN"/>
    <property type="match status" value="1"/>
</dbReference>
<reference evidence="2 3" key="1">
    <citation type="journal article" date="2016" name="Nat. Commun.">
        <title>Thousands of microbial genomes shed light on interconnected biogeochemical processes in an aquifer system.</title>
        <authorList>
            <person name="Anantharaman K."/>
            <person name="Brown C.T."/>
            <person name="Hug L.A."/>
            <person name="Sharon I."/>
            <person name="Castelle C.J."/>
            <person name="Probst A.J."/>
            <person name="Thomas B.C."/>
            <person name="Singh A."/>
            <person name="Wilkins M.J."/>
            <person name="Karaoz U."/>
            <person name="Brodie E.L."/>
            <person name="Williams K.H."/>
            <person name="Hubbard S.S."/>
            <person name="Banfield J.F."/>
        </authorList>
    </citation>
    <scope>NUCLEOTIDE SEQUENCE [LARGE SCALE GENOMIC DNA]</scope>
</reference>
<keyword evidence="1" id="KW-0812">Transmembrane</keyword>